<evidence type="ECO:0000256" key="1">
    <source>
        <dbReference type="PROSITE-ProRule" id="PRU00285"/>
    </source>
</evidence>
<dbReference type="CDD" id="cd06464">
    <property type="entry name" value="ACD_sHsps-like"/>
    <property type="match status" value="1"/>
</dbReference>
<dbReference type="AlphaFoldDB" id="A0A543N778"/>
<dbReference type="PANTHER" id="PTHR11527">
    <property type="entry name" value="HEAT-SHOCK PROTEIN 20 FAMILY MEMBER"/>
    <property type="match status" value="1"/>
</dbReference>
<dbReference type="RefSeq" id="WP_141926108.1">
    <property type="nucleotide sequence ID" value="NZ_VFQC01000003.1"/>
</dbReference>
<keyword evidence="6" id="KW-1185">Reference proteome</keyword>
<organism evidence="5 6">
    <name type="scientific">Haloactinospora alba</name>
    <dbReference type="NCBI Taxonomy" id="405555"/>
    <lineage>
        <taxon>Bacteria</taxon>
        <taxon>Bacillati</taxon>
        <taxon>Actinomycetota</taxon>
        <taxon>Actinomycetes</taxon>
        <taxon>Streptosporangiales</taxon>
        <taxon>Nocardiopsidaceae</taxon>
        <taxon>Haloactinospora</taxon>
    </lineage>
</organism>
<evidence type="ECO:0000256" key="3">
    <source>
        <dbReference type="SAM" id="MobiDB-lite"/>
    </source>
</evidence>
<gene>
    <name evidence="5" type="ORF">FHX37_4411</name>
</gene>
<dbReference type="EMBL" id="VFQC01000003">
    <property type="protein sequence ID" value="TQN27685.1"/>
    <property type="molecule type" value="Genomic_DNA"/>
</dbReference>
<evidence type="ECO:0000313" key="5">
    <source>
        <dbReference type="EMBL" id="TQN27685.1"/>
    </source>
</evidence>
<dbReference type="SUPFAM" id="SSF49764">
    <property type="entry name" value="HSP20-like chaperones"/>
    <property type="match status" value="1"/>
</dbReference>
<reference evidence="5 6" key="1">
    <citation type="submission" date="2019-06" db="EMBL/GenBank/DDBJ databases">
        <title>Sequencing the genomes of 1000 actinobacteria strains.</title>
        <authorList>
            <person name="Klenk H.-P."/>
        </authorList>
    </citation>
    <scope>NUCLEOTIDE SEQUENCE [LARGE SCALE GENOMIC DNA]</scope>
    <source>
        <strain evidence="5 6">DSM 45015</strain>
    </source>
</reference>
<evidence type="ECO:0000313" key="6">
    <source>
        <dbReference type="Proteomes" id="UP000317422"/>
    </source>
</evidence>
<proteinExistence type="inferred from homology"/>
<accession>A0A543N778</accession>
<comment type="similarity">
    <text evidence="1 2">Belongs to the small heat shock protein (HSP20) family.</text>
</comment>
<evidence type="ECO:0000256" key="2">
    <source>
        <dbReference type="RuleBase" id="RU003616"/>
    </source>
</evidence>
<dbReference type="InterPro" id="IPR031107">
    <property type="entry name" value="Small_HSP"/>
</dbReference>
<feature type="domain" description="SHSP" evidence="4">
    <location>
        <begin position="21"/>
        <end position="131"/>
    </location>
</feature>
<dbReference type="Gene3D" id="2.60.40.790">
    <property type="match status" value="1"/>
</dbReference>
<dbReference type="InterPro" id="IPR008978">
    <property type="entry name" value="HSP20-like_chaperone"/>
</dbReference>
<comment type="caution">
    <text evidence="5">The sequence shown here is derived from an EMBL/GenBank/DDBJ whole genome shotgun (WGS) entry which is preliminary data.</text>
</comment>
<feature type="region of interest" description="Disordered" evidence="3">
    <location>
        <begin position="123"/>
        <end position="142"/>
    </location>
</feature>
<name>A0A543N778_9ACTN</name>
<evidence type="ECO:0000259" key="4">
    <source>
        <dbReference type="PROSITE" id="PS01031"/>
    </source>
</evidence>
<protein>
    <submittedName>
        <fullName evidence="5">HSP20 family protein</fullName>
    </submittedName>
</protein>
<dbReference type="OrthoDB" id="5242916at2"/>
<dbReference type="PROSITE" id="PS01031">
    <property type="entry name" value="SHSP"/>
    <property type="match status" value="1"/>
</dbReference>
<dbReference type="InterPro" id="IPR002068">
    <property type="entry name" value="A-crystallin/Hsp20_dom"/>
</dbReference>
<dbReference type="Proteomes" id="UP000317422">
    <property type="component" value="Unassembled WGS sequence"/>
</dbReference>
<sequence length="142" mass="15887">MMLRFDPFHDLSNLANEMVNATRGPRMAPMDVEREGENYVARFDLPGIDPDSVDITVENSTLTVRAERPEVAEGTQFLVSERPRGSFVRQLTLGDGLDVEKIDADYQNGVLTLRIPVAERAKPRKISVTPSDKRQELSSNVT</sequence>
<dbReference type="Pfam" id="PF00011">
    <property type="entry name" value="HSP20"/>
    <property type="match status" value="1"/>
</dbReference>